<dbReference type="Gene3D" id="1.10.10.10">
    <property type="entry name" value="Winged helix-like DNA-binding domain superfamily/Winged helix DNA-binding domain"/>
    <property type="match status" value="1"/>
</dbReference>
<name>A0A1I3E7E2_9ACTN</name>
<gene>
    <name evidence="5" type="ORF">SAMN05216561_103243</name>
</gene>
<dbReference type="PANTHER" id="PTHR33154">
    <property type="entry name" value="TRANSCRIPTIONAL REGULATOR, ARSR FAMILY"/>
    <property type="match status" value="1"/>
</dbReference>
<dbReference type="InterPro" id="IPR036388">
    <property type="entry name" value="WH-like_DNA-bd_sf"/>
</dbReference>
<dbReference type="InterPro" id="IPR051081">
    <property type="entry name" value="HTH_MetalResp_TranReg"/>
</dbReference>
<accession>A0A1I3E7E2</accession>
<evidence type="ECO:0000256" key="2">
    <source>
        <dbReference type="ARBA" id="ARBA00023125"/>
    </source>
</evidence>
<dbReference type="OrthoDB" id="3628427at2"/>
<sequence>MPTATEDPQSEELARAFKALSNPMRVRILHWLKDPGSFPPQSEPAEEVGVCLKHIQARAGVSQSTASQYMATLQDAGLVTSQRIGAWTHYRRVEDRIARLAEELAATV</sequence>
<evidence type="ECO:0000313" key="6">
    <source>
        <dbReference type="Proteomes" id="UP000198649"/>
    </source>
</evidence>
<dbReference type="InterPro" id="IPR005471">
    <property type="entry name" value="Tscrpt_reg_IclR_N"/>
</dbReference>
<dbReference type="InterPro" id="IPR011991">
    <property type="entry name" value="ArsR-like_HTH"/>
</dbReference>
<dbReference type="InterPro" id="IPR001845">
    <property type="entry name" value="HTH_ArsR_DNA-bd_dom"/>
</dbReference>
<keyword evidence="3" id="KW-0804">Transcription</keyword>
<dbReference type="RefSeq" id="WP_091111079.1">
    <property type="nucleotide sequence ID" value="NZ_BKAF01000007.1"/>
</dbReference>
<evidence type="ECO:0000256" key="3">
    <source>
        <dbReference type="ARBA" id="ARBA00023163"/>
    </source>
</evidence>
<dbReference type="CDD" id="cd00090">
    <property type="entry name" value="HTH_ARSR"/>
    <property type="match status" value="1"/>
</dbReference>
<evidence type="ECO:0000259" key="4">
    <source>
        <dbReference type="PROSITE" id="PS50987"/>
    </source>
</evidence>
<dbReference type="InterPro" id="IPR036390">
    <property type="entry name" value="WH_DNA-bd_sf"/>
</dbReference>
<keyword evidence="6" id="KW-1185">Reference proteome</keyword>
<keyword evidence="1" id="KW-0805">Transcription regulation</keyword>
<dbReference type="SUPFAM" id="SSF46785">
    <property type="entry name" value="Winged helix' DNA-binding domain"/>
    <property type="match status" value="1"/>
</dbReference>
<dbReference type="Proteomes" id="UP000198649">
    <property type="component" value="Unassembled WGS sequence"/>
</dbReference>
<keyword evidence="2" id="KW-0238">DNA-binding</keyword>
<dbReference type="PANTHER" id="PTHR33154:SF33">
    <property type="entry name" value="TRANSCRIPTIONAL REPRESSOR SDPR"/>
    <property type="match status" value="1"/>
</dbReference>
<evidence type="ECO:0000256" key="1">
    <source>
        <dbReference type="ARBA" id="ARBA00023015"/>
    </source>
</evidence>
<dbReference type="GO" id="GO:0003677">
    <property type="term" value="F:DNA binding"/>
    <property type="evidence" value="ECO:0007669"/>
    <property type="project" value="UniProtKB-KW"/>
</dbReference>
<reference evidence="5 6" key="1">
    <citation type="submission" date="2016-10" db="EMBL/GenBank/DDBJ databases">
        <authorList>
            <person name="de Groot N.N."/>
        </authorList>
    </citation>
    <scope>NUCLEOTIDE SEQUENCE [LARGE SCALE GENOMIC DNA]</scope>
    <source>
        <strain evidence="5 6">CGMCC 1.11156</strain>
    </source>
</reference>
<feature type="domain" description="HTH arsR-type" evidence="4">
    <location>
        <begin position="5"/>
        <end position="108"/>
    </location>
</feature>
<dbReference type="Pfam" id="PF09339">
    <property type="entry name" value="HTH_IclR"/>
    <property type="match status" value="1"/>
</dbReference>
<organism evidence="5 6">
    <name type="scientific">Nocardioides psychrotolerans</name>
    <dbReference type="NCBI Taxonomy" id="1005945"/>
    <lineage>
        <taxon>Bacteria</taxon>
        <taxon>Bacillati</taxon>
        <taxon>Actinomycetota</taxon>
        <taxon>Actinomycetes</taxon>
        <taxon>Propionibacteriales</taxon>
        <taxon>Nocardioidaceae</taxon>
        <taxon>Nocardioides</taxon>
    </lineage>
</organism>
<dbReference type="EMBL" id="FOQG01000003">
    <property type="protein sequence ID" value="SFH94763.1"/>
    <property type="molecule type" value="Genomic_DNA"/>
</dbReference>
<evidence type="ECO:0000313" key="5">
    <source>
        <dbReference type="EMBL" id="SFH94763.1"/>
    </source>
</evidence>
<dbReference type="AlphaFoldDB" id="A0A1I3E7E2"/>
<protein>
    <submittedName>
        <fullName evidence="5">ArsR family transcriptional regulator</fullName>
    </submittedName>
</protein>
<dbReference type="SMART" id="SM00418">
    <property type="entry name" value="HTH_ARSR"/>
    <property type="match status" value="1"/>
</dbReference>
<dbReference type="PROSITE" id="PS50987">
    <property type="entry name" value="HTH_ARSR_2"/>
    <property type="match status" value="1"/>
</dbReference>
<proteinExistence type="predicted"/>
<dbReference type="GO" id="GO:0003700">
    <property type="term" value="F:DNA-binding transcription factor activity"/>
    <property type="evidence" value="ECO:0007669"/>
    <property type="project" value="InterPro"/>
</dbReference>